<organism evidence="6">
    <name type="scientific">Culicoides sonorensis</name>
    <name type="common">Biting midge</name>
    <dbReference type="NCBI Taxonomy" id="179676"/>
    <lineage>
        <taxon>Eukaryota</taxon>
        <taxon>Metazoa</taxon>
        <taxon>Ecdysozoa</taxon>
        <taxon>Arthropoda</taxon>
        <taxon>Hexapoda</taxon>
        <taxon>Insecta</taxon>
        <taxon>Pterygota</taxon>
        <taxon>Neoptera</taxon>
        <taxon>Endopterygota</taxon>
        <taxon>Diptera</taxon>
        <taxon>Nematocera</taxon>
        <taxon>Chironomoidea</taxon>
        <taxon>Ceratopogonidae</taxon>
        <taxon>Ceratopogoninae</taxon>
        <taxon>Culicoides</taxon>
        <taxon>Monoculicoides</taxon>
    </lineage>
</organism>
<dbReference type="AlphaFoldDB" id="A0A336LT62"/>
<protein>
    <recommendedName>
        <fullName evidence="3 4">Nonsense-mediated mRNA decay factor SMG8</fullName>
    </recommendedName>
</protein>
<evidence type="ECO:0000256" key="4">
    <source>
        <dbReference type="RuleBase" id="RU367133"/>
    </source>
</evidence>
<reference evidence="6" key="1">
    <citation type="submission" date="2018-07" db="EMBL/GenBank/DDBJ databases">
        <authorList>
            <person name="Quirk P.G."/>
            <person name="Krulwich T.A."/>
        </authorList>
    </citation>
    <scope>NUCLEOTIDE SEQUENCE</scope>
</reference>
<proteinExistence type="inferred from homology"/>
<dbReference type="InterPro" id="IPR019354">
    <property type="entry name" value="SMG8-like"/>
</dbReference>
<comment type="function">
    <text evidence="4">Involved in nonsense-mediated decay (NMD) of mRNAs containing premature stop codons.</text>
</comment>
<dbReference type="OMA" id="HVCHIVV"/>
<name>A0A336LT62_CULSO</name>
<feature type="region of interest" description="Disordered" evidence="5">
    <location>
        <begin position="579"/>
        <end position="603"/>
    </location>
</feature>
<gene>
    <name evidence="6" type="primary">CSON004078</name>
</gene>
<evidence type="ECO:0000256" key="3">
    <source>
        <dbReference type="ARBA" id="ARBA00029509"/>
    </source>
</evidence>
<dbReference type="EMBL" id="UFQT01000177">
    <property type="protein sequence ID" value="SSX21184.1"/>
    <property type="molecule type" value="Genomic_DNA"/>
</dbReference>
<keyword evidence="2 4" id="KW-0866">Nonsense-mediated mRNA decay</keyword>
<sequence length="896" mass="102098">MKKYLQCKFPEITPEFNEILSQGKPRVVIGILGRSVDKLCNKLKEFDILLDVSDLDQLEKCGKDGDIQFFCNSSEDTIFIHFNTIYDSNVMEDCIDDISTGKYPSLESFILFNSHSRSTFGRILLFALQICHIIVMVEPGPCFDASYLSLFKSIKIIREKYVLKFLPKMLKNVPSMRFLESEGRICSPRVLFLFESSLQDYENDLDWLKIEEAMEEHIYQLLRNEFIITNNSSMSLFSIPRKRRFVYYAKDHPGKFSDPVETTLDLFMSMLDGTWNPEMIQDEIRPYKGFAKSWNCDNKTETYSDTKKKRFRSLIQEHVKEALTHGFDDNLSKYRGKGNFSLPNLKQWLEGFKLLHKIFIQNPIDVNFEANDSDYAAFIENFHGIIDIDERFFEDSCQKGLEFGLSTYKEGLAPYYGFDIHEKRKSDALEAFANYARGPLFDSYYEKLKDTCESIWFNGKQACEILSLRGNPCIMAKHEPKDPDEHSSGVVYISACNCGKIQGNRADPYTVKQANYDFYQTLALSCPNCLKVEKFRFPVFEPSVNDFKAAAAAAGLKLKSLGEFHESQGVTPELADAVTSMHLSGSQKTQSQDDLSLPESLGSNISNKSEVQEEDDEIVIKIGEKAPESNIERQISTTEYLASMVQINSPMGVLPQYPSFSLVCIGPSSIYSHNTGLPESTQSGFLSNSNYLLPWERKIRLEHQQSWAERYERTRLRRKHGGNTATNDGQNFNLKIFVGCEYECQRGHRFFLSSPTTILKGSQGIVRDSGSKIVTNDMPLYFPCPCRSQKPFVSQLMRVHIVTPKAPVNVIIEPKIKLNVSGTTKMNNLIFTTGIPDPIKLSQSTYWVLRLPYIYESENGPIMPPMECSSENAISYGCLLAGMYGVKESDVMEGFE</sequence>
<evidence type="ECO:0000256" key="1">
    <source>
        <dbReference type="ARBA" id="ARBA00006443"/>
    </source>
</evidence>
<dbReference type="VEuPathDB" id="VectorBase:CSON004078"/>
<evidence type="ECO:0000256" key="5">
    <source>
        <dbReference type="SAM" id="MobiDB-lite"/>
    </source>
</evidence>
<dbReference type="PANTHER" id="PTHR13091">
    <property type="entry name" value="AMPLIFIED IN BREAST CANCER 2-RELATED"/>
    <property type="match status" value="1"/>
</dbReference>
<evidence type="ECO:0000256" key="2">
    <source>
        <dbReference type="ARBA" id="ARBA00023161"/>
    </source>
</evidence>
<accession>A0A336LT62</accession>
<dbReference type="GO" id="GO:0000184">
    <property type="term" value="P:nuclear-transcribed mRNA catabolic process, nonsense-mediated decay"/>
    <property type="evidence" value="ECO:0007669"/>
    <property type="project" value="UniProtKB-UniRule"/>
</dbReference>
<feature type="compositionally biased region" description="Polar residues" evidence="5">
    <location>
        <begin position="581"/>
        <end position="594"/>
    </location>
</feature>
<dbReference type="PANTHER" id="PTHR13091:SF0">
    <property type="entry name" value="NONSENSE-MEDIATED MRNA DECAY FACTOR SMG8"/>
    <property type="match status" value="1"/>
</dbReference>
<evidence type="ECO:0000313" key="6">
    <source>
        <dbReference type="EMBL" id="SSX21184.1"/>
    </source>
</evidence>
<comment type="similarity">
    <text evidence="1 4">Belongs to the SMG8 family.</text>
</comment>
<dbReference type="Pfam" id="PF10220">
    <property type="entry name" value="Smg8_Smg9"/>
    <property type="match status" value="1"/>
</dbReference>